<evidence type="ECO:0000256" key="4">
    <source>
        <dbReference type="ARBA" id="ARBA00022519"/>
    </source>
</evidence>
<comment type="subcellular location">
    <subcellularLocation>
        <location evidence="1">Cell membrane</location>
        <topology evidence="1">Multi-pass membrane protein</topology>
    </subcellularLocation>
</comment>
<keyword evidence="10" id="KW-1185">Reference proteome</keyword>
<dbReference type="AlphaFoldDB" id="A0A6M8HLD1"/>
<evidence type="ECO:0000313" key="9">
    <source>
        <dbReference type="EMBL" id="QKE89147.1"/>
    </source>
</evidence>
<reference evidence="9 10" key="1">
    <citation type="journal article" date="2014" name="World J. Microbiol. Biotechnol.">
        <title>Biodiversity and physiological characteristics of Antarctic and Arctic lichens-associated bacteria.</title>
        <authorList>
            <person name="Lee Y.M."/>
            <person name="Kim E.H."/>
            <person name="Lee H.K."/>
            <person name="Hong S.G."/>
        </authorList>
    </citation>
    <scope>NUCLEOTIDE SEQUENCE [LARGE SCALE GENOMIC DNA]</scope>
    <source>
        <strain evidence="9 10">PAMC 26569</strain>
    </source>
</reference>
<evidence type="ECO:0000256" key="6">
    <source>
        <dbReference type="ARBA" id="ARBA00022989"/>
    </source>
</evidence>
<name>A0A6M8HLD1_9PROT</name>
<evidence type="ECO:0000256" key="3">
    <source>
        <dbReference type="ARBA" id="ARBA00022475"/>
    </source>
</evidence>
<feature type="transmembrane region" description="Helical" evidence="8">
    <location>
        <begin position="225"/>
        <end position="244"/>
    </location>
</feature>
<dbReference type="Proteomes" id="UP000500767">
    <property type="component" value="Chromosome"/>
</dbReference>
<evidence type="ECO:0000256" key="8">
    <source>
        <dbReference type="SAM" id="Phobius"/>
    </source>
</evidence>
<dbReference type="RefSeq" id="WP_171836452.1">
    <property type="nucleotide sequence ID" value="NZ_CP053708.1"/>
</dbReference>
<protein>
    <submittedName>
        <fullName evidence="9">ABC transporter permease</fullName>
    </submittedName>
</protein>
<feature type="transmembrane region" description="Helical" evidence="8">
    <location>
        <begin position="304"/>
        <end position="325"/>
    </location>
</feature>
<keyword evidence="7 8" id="KW-0472">Membrane</keyword>
<feature type="transmembrane region" description="Helical" evidence="8">
    <location>
        <begin position="126"/>
        <end position="151"/>
    </location>
</feature>
<dbReference type="PANTHER" id="PTHR32196">
    <property type="entry name" value="ABC TRANSPORTER PERMEASE PROTEIN YPHD-RELATED-RELATED"/>
    <property type="match status" value="1"/>
</dbReference>
<gene>
    <name evidence="9" type="ORF">HN018_02965</name>
</gene>
<keyword evidence="6 8" id="KW-1133">Transmembrane helix</keyword>
<evidence type="ECO:0000256" key="7">
    <source>
        <dbReference type="ARBA" id="ARBA00023136"/>
    </source>
</evidence>
<dbReference type="GO" id="GO:0022857">
    <property type="term" value="F:transmembrane transporter activity"/>
    <property type="evidence" value="ECO:0007669"/>
    <property type="project" value="InterPro"/>
</dbReference>
<dbReference type="KEGG" id="lck:HN018_02965"/>
<feature type="transmembrane region" description="Helical" evidence="8">
    <location>
        <begin position="20"/>
        <end position="46"/>
    </location>
</feature>
<proteinExistence type="predicted"/>
<feature type="transmembrane region" description="Helical" evidence="8">
    <location>
        <begin position="58"/>
        <end position="82"/>
    </location>
</feature>
<dbReference type="CDD" id="cd06579">
    <property type="entry name" value="TM_PBP1_transp_AraH_like"/>
    <property type="match status" value="1"/>
</dbReference>
<dbReference type="GO" id="GO:0005886">
    <property type="term" value="C:plasma membrane"/>
    <property type="evidence" value="ECO:0007669"/>
    <property type="project" value="UniProtKB-SubCell"/>
</dbReference>
<feature type="transmembrane region" description="Helical" evidence="8">
    <location>
        <begin position="173"/>
        <end position="194"/>
    </location>
</feature>
<dbReference type="PANTHER" id="PTHR32196:SF21">
    <property type="entry name" value="ABC TRANSPORTER PERMEASE PROTEIN YPHD-RELATED"/>
    <property type="match status" value="1"/>
</dbReference>
<feature type="transmembrane region" description="Helical" evidence="8">
    <location>
        <begin position="94"/>
        <end position="114"/>
    </location>
</feature>
<dbReference type="EMBL" id="CP053708">
    <property type="protein sequence ID" value="QKE89147.1"/>
    <property type="molecule type" value="Genomic_DNA"/>
</dbReference>
<evidence type="ECO:0000256" key="5">
    <source>
        <dbReference type="ARBA" id="ARBA00022692"/>
    </source>
</evidence>
<dbReference type="Pfam" id="PF02653">
    <property type="entry name" value="BPD_transp_2"/>
    <property type="match status" value="1"/>
</dbReference>
<organism evidence="9 10">
    <name type="scientific">Lichenicola cladoniae</name>
    <dbReference type="NCBI Taxonomy" id="1484109"/>
    <lineage>
        <taxon>Bacteria</taxon>
        <taxon>Pseudomonadati</taxon>
        <taxon>Pseudomonadota</taxon>
        <taxon>Alphaproteobacteria</taxon>
        <taxon>Acetobacterales</taxon>
        <taxon>Acetobacteraceae</taxon>
        <taxon>Lichenicola</taxon>
    </lineage>
</organism>
<keyword evidence="2" id="KW-0813">Transport</keyword>
<sequence>MRESLPARLFHGFRARPENWLVVVLLAVCIGLSIASPAFLTVSNLIDLVESYSVRAILAMGLFVVLIAGGIDISFAAVASVAQYVAAALAAKLGLAPIVVLPAGLAVGVLLGCLNATLIHYARVTSIIITIATMNTYFAFLMFFTGGHSIYDLPDWWSNRIVLFQTEAPNGDLIRITLPILVMVLAIALTWFLLNRTRAGRQLYAMGGNIESARRIGISIAKMHYLAYGFLGFMAALAGLLQAHRVGESVPNALYGSELDVLSAAVLGGASLAGGVGTVGGVVLGILLLAVIQNGLNLLGISPYCFSIITGAVIVISTSVTVMSARGRRRSRVIGLEVPQHG</sequence>
<keyword evidence="4" id="KW-0997">Cell inner membrane</keyword>
<evidence type="ECO:0000256" key="2">
    <source>
        <dbReference type="ARBA" id="ARBA00022448"/>
    </source>
</evidence>
<keyword evidence="3" id="KW-1003">Cell membrane</keyword>
<evidence type="ECO:0000256" key="1">
    <source>
        <dbReference type="ARBA" id="ARBA00004651"/>
    </source>
</evidence>
<feature type="transmembrane region" description="Helical" evidence="8">
    <location>
        <begin position="264"/>
        <end position="292"/>
    </location>
</feature>
<dbReference type="InterPro" id="IPR001851">
    <property type="entry name" value="ABC_transp_permease"/>
</dbReference>
<accession>A0A6M8HLD1</accession>
<keyword evidence="5 8" id="KW-0812">Transmembrane</keyword>
<evidence type="ECO:0000313" key="10">
    <source>
        <dbReference type="Proteomes" id="UP000500767"/>
    </source>
</evidence>